<accession>A0ABW9AD34</accession>
<comment type="caution">
    <text evidence="1">The sequence shown here is derived from an EMBL/GenBank/DDBJ whole genome shotgun (WGS) entry which is preliminary data.</text>
</comment>
<dbReference type="EMBL" id="JAQQFM010000008">
    <property type="protein sequence ID" value="MFL9926227.1"/>
    <property type="molecule type" value="Genomic_DNA"/>
</dbReference>
<dbReference type="RefSeq" id="WP_408159440.1">
    <property type="nucleotide sequence ID" value="NZ_JAQQFM010000008.1"/>
</dbReference>
<gene>
    <name evidence="1" type="ORF">PQR62_18260</name>
</gene>
<dbReference type="Proteomes" id="UP001629246">
    <property type="component" value="Unassembled WGS sequence"/>
</dbReference>
<sequence length="49" mass="5554">MQLPVERGEWQQAIKVVDVLEVKRVKELTQHRSAPAELSGQAKLSNDLK</sequence>
<protein>
    <submittedName>
        <fullName evidence="1">Uncharacterized protein</fullName>
    </submittedName>
</protein>
<organism evidence="1 2">
    <name type="scientific">Herbaspirillum lusitanum</name>
    <dbReference type="NCBI Taxonomy" id="213312"/>
    <lineage>
        <taxon>Bacteria</taxon>
        <taxon>Pseudomonadati</taxon>
        <taxon>Pseudomonadota</taxon>
        <taxon>Betaproteobacteria</taxon>
        <taxon>Burkholderiales</taxon>
        <taxon>Oxalobacteraceae</taxon>
        <taxon>Herbaspirillum</taxon>
    </lineage>
</organism>
<name>A0ABW9AD34_9BURK</name>
<evidence type="ECO:0000313" key="1">
    <source>
        <dbReference type="EMBL" id="MFL9926227.1"/>
    </source>
</evidence>
<evidence type="ECO:0000313" key="2">
    <source>
        <dbReference type="Proteomes" id="UP001629246"/>
    </source>
</evidence>
<keyword evidence="2" id="KW-1185">Reference proteome</keyword>
<proteinExistence type="predicted"/>
<reference evidence="1 2" key="1">
    <citation type="journal article" date="2024" name="Chem. Sci.">
        <title>Discovery of megapolipeptins by genome mining of a Burkholderiales bacteria collection.</title>
        <authorList>
            <person name="Paulo B.S."/>
            <person name="Recchia M.J.J."/>
            <person name="Lee S."/>
            <person name="Fergusson C.H."/>
            <person name="Romanowski S.B."/>
            <person name="Hernandez A."/>
            <person name="Krull N."/>
            <person name="Liu D.Y."/>
            <person name="Cavanagh H."/>
            <person name="Bos A."/>
            <person name="Gray C.A."/>
            <person name="Murphy B.T."/>
            <person name="Linington R.G."/>
            <person name="Eustaquio A.S."/>
        </authorList>
    </citation>
    <scope>NUCLEOTIDE SEQUENCE [LARGE SCALE GENOMIC DNA]</scope>
    <source>
        <strain evidence="1 2">RL21-008-BIB-A</strain>
    </source>
</reference>